<dbReference type="PANTHER" id="PTHR46344">
    <property type="entry name" value="OS02G0202900 PROTEIN"/>
    <property type="match status" value="1"/>
</dbReference>
<dbReference type="Proteomes" id="UP000663872">
    <property type="component" value="Unassembled WGS sequence"/>
</dbReference>
<dbReference type="Proteomes" id="UP000663825">
    <property type="component" value="Unassembled WGS sequence"/>
</dbReference>
<dbReference type="Gene3D" id="2.120.10.80">
    <property type="entry name" value="Kelch-type beta propeller"/>
    <property type="match status" value="1"/>
</dbReference>
<dbReference type="InterPro" id="IPR006652">
    <property type="entry name" value="Kelch_1"/>
</dbReference>
<reference evidence="10" key="1">
    <citation type="submission" date="2021-02" db="EMBL/GenBank/DDBJ databases">
        <authorList>
            <person name="Nowell W R."/>
        </authorList>
    </citation>
    <scope>NUCLEOTIDE SEQUENCE</scope>
</reference>
<dbReference type="EMBL" id="CAJOBO010002437">
    <property type="protein sequence ID" value="CAF4450970.1"/>
    <property type="molecule type" value="Genomic_DNA"/>
</dbReference>
<dbReference type="SMART" id="SM00612">
    <property type="entry name" value="Kelch"/>
    <property type="match status" value="2"/>
</dbReference>
<dbReference type="EMBL" id="CAJNYD010003091">
    <property type="protein sequence ID" value="CAF3476584.1"/>
    <property type="molecule type" value="Genomic_DNA"/>
</dbReference>
<dbReference type="Proteomes" id="UP000663869">
    <property type="component" value="Unassembled WGS sequence"/>
</dbReference>
<sequence length="187" mass="20374">MAAGQQSHTVSTLASGKILVAGGYYYDGSSYCAYFNTSELYKSSTGFWTKTGNMTMGRTGHIITLFSNGKVLVICGYIYDIYYNSRMVNNSGQKNVNMSTERYLHTNTLWMNGKVLVAGGYGGNEYNCWGLLNSAEIYDPSAGIWTKGDNMTMSRIAHTASLLSNEKVLVIGGTGYNGTLNSAELYS</sequence>
<evidence type="ECO:0000256" key="2">
    <source>
        <dbReference type="ARBA" id="ARBA00022737"/>
    </source>
</evidence>
<evidence type="ECO:0000313" key="9">
    <source>
        <dbReference type="EMBL" id="CAF4450970.1"/>
    </source>
</evidence>
<gene>
    <name evidence="5" type="ORF">FME351_LOCUS5429</name>
    <name evidence="6" type="ORF">GRG538_LOCUS15482</name>
    <name evidence="9" type="ORF">HFQ381_LOCUS23881</name>
    <name evidence="4" type="ORF">KIK155_LOCUS3083</name>
    <name evidence="7" type="ORF">LUA448_LOCUS23745</name>
    <name evidence="11" type="ORF">QYT958_LOCUS11267</name>
    <name evidence="3" type="ORF">TIS948_LOCUS17491</name>
    <name evidence="12" type="ORF">TOA249_LOCUS13376</name>
    <name evidence="10" type="ORF">TSG867_LOCUS18379</name>
    <name evidence="8" type="ORF">UJA718_LOCUS9627</name>
</gene>
<keyword evidence="14" id="KW-1185">Reference proteome</keyword>
<keyword evidence="1" id="KW-0880">Kelch repeat</keyword>
<dbReference type="EMBL" id="CAJOBS010000790">
    <property type="protein sequence ID" value="CAF4642336.1"/>
    <property type="molecule type" value="Genomic_DNA"/>
</dbReference>
<evidence type="ECO:0000313" key="8">
    <source>
        <dbReference type="EMBL" id="CAF4252374.1"/>
    </source>
</evidence>
<protein>
    <submittedName>
        <fullName evidence="10">Uncharacterized protein</fullName>
    </submittedName>
</protein>
<dbReference type="EMBL" id="CAJOBP010001090">
    <property type="protein sequence ID" value="CAF4252374.1"/>
    <property type="molecule type" value="Genomic_DNA"/>
</dbReference>
<evidence type="ECO:0000256" key="1">
    <source>
        <dbReference type="ARBA" id="ARBA00022441"/>
    </source>
</evidence>
<dbReference type="AlphaFoldDB" id="A0A820TJE1"/>
<dbReference type="EMBL" id="CAJNYV010000115">
    <property type="protein sequence ID" value="CAF3345123.1"/>
    <property type="molecule type" value="Genomic_DNA"/>
</dbReference>
<dbReference type="Proteomes" id="UP000663873">
    <property type="component" value="Unassembled WGS sequence"/>
</dbReference>
<evidence type="ECO:0000313" key="13">
    <source>
        <dbReference type="Proteomes" id="UP000663862"/>
    </source>
</evidence>
<evidence type="ECO:0000313" key="14">
    <source>
        <dbReference type="Proteomes" id="UP000663873"/>
    </source>
</evidence>
<evidence type="ECO:0000313" key="3">
    <source>
        <dbReference type="EMBL" id="CAF3290283.1"/>
    </source>
</evidence>
<dbReference type="Proteomes" id="UP000663865">
    <property type="component" value="Unassembled WGS sequence"/>
</dbReference>
<evidence type="ECO:0000313" key="12">
    <source>
        <dbReference type="EMBL" id="CAF4642336.1"/>
    </source>
</evidence>
<evidence type="ECO:0000313" key="4">
    <source>
        <dbReference type="EMBL" id="CAF3345123.1"/>
    </source>
</evidence>
<dbReference type="InterPro" id="IPR015915">
    <property type="entry name" value="Kelch-typ_b-propeller"/>
</dbReference>
<dbReference type="Proteomes" id="UP000663862">
    <property type="component" value="Unassembled WGS sequence"/>
</dbReference>
<dbReference type="EMBL" id="CAJNXB010002981">
    <property type="protein sequence ID" value="CAF3290283.1"/>
    <property type="molecule type" value="Genomic_DNA"/>
</dbReference>
<dbReference type="Proteomes" id="UP000663848">
    <property type="component" value="Unassembled WGS sequence"/>
</dbReference>
<dbReference type="SUPFAM" id="SSF117281">
    <property type="entry name" value="Kelch motif"/>
    <property type="match status" value="1"/>
</dbReference>
<dbReference type="Proteomes" id="UP000663851">
    <property type="component" value="Unassembled WGS sequence"/>
</dbReference>
<dbReference type="EMBL" id="CAJNYT010002448">
    <property type="protein sequence ID" value="CAF3468668.1"/>
    <property type="molecule type" value="Genomic_DNA"/>
</dbReference>
<accession>A0A820TJE1</accession>
<evidence type="ECO:0000313" key="10">
    <source>
        <dbReference type="EMBL" id="CAF4467847.1"/>
    </source>
</evidence>
<organism evidence="10 13">
    <name type="scientific">Rotaria socialis</name>
    <dbReference type="NCBI Taxonomy" id="392032"/>
    <lineage>
        <taxon>Eukaryota</taxon>
        <taxon>Metazoa</taxon>
        <taxon>Spiralia</taxon>
        <taxon>Gnathifera</taxon>
        <taxon>Rotifera</taxon>
        <taxon>Eurotatoria</taxon>
        <taxon>Bdelloidea</taxon>
        <taxon>Philodinida</taxon>
        <taxon>Philodinidae</taxon>
        <taxon>Rotaria</taxon>
    </lineage>
</organism>
<name>A0A820TJE1_9BILA</name>
<dbReference type="Gene3D" id="2.130.10.80">
    <property type="entry name" value="Galactose oxidase/kelch, beta-propeller"/>
    <property type="match status" value="1"/>
</dbReference>
<evidence type="ECO:0000313" key="11">
    <source>
        <dbReference type="EMBL" id="CAF4596630.1"/>
    </source>
</evidence>
<proteinExistence type="predicted"/>
<dbReference type="EMBL" id="CAJNYU010000448">
    <property type="protein sequence ID" value="CAF3361089.1"/>
    <property type="molecule type" value="Genomic_DNA"/>
</dbReference>
<dbReference type="InterPro" id="IPR037293">
    <property type="entry name" value="Gal_Oxidase_central_sf"/>
</dbReference>
<dbReference type="EMBL" id="CAJOBQ010001222">
    <property type="protein sequence ID" value="CAF4467847.1"/>
    <property type="molecule type" value="Genomic_DNA"/>
</dbReference>
<dbReference type="Proteomes" id="UP000663838">
    <property type="component" value="Unassembled WGS sequence"/>
</dbReference>
<dbReference type="Proteomes" id="UP000663833">
    <property type="component" value="Unassembled WGS sequence"/>
</dbReference>
<dbReference type="PANTHER" id="PTHR46344:SF27">
    <property type="entry name" value="KELCH REPEAT SUPERFAMILY PROTEIN"/>
    <property type="match status" value="1"/>
</dbReference>
<evidence type="ECO:0000313" key="6">
    <source>
        <dbReference type="EMBL" id="CAF3468668.1"/>
    </source>
</evidence>
<evidence type="ECO:0000313" key="7">
    <source>
        <dbReference type="EMBL" id="CAF3476584.1"/>
    </source>
</evidence>
<dbReference type="OrthoDB" id="45365at2759"/>
<dbReference type="EMBL" id="CAJOBR010001303">
    <property type="protein sequence ID" value="CAF4596630.1"/>
    <property type="molecule type" value="Genomic_DNA"/>
</dbReference>
<comment type="caution">
    <text evidence="10">The sequence shown here is derived from an EMBL/GenBank/DDBJ whole genome shotgun (WGS) entry which is preliminary data.</text>
</comment>
<keyword evidence="2" id="KW-0677">Repeat</keyword>
<evidence type="ECO:0000313" key="5">
    <source>
        <dbReference type="EMBL" id="CAF3361089.1"/>
    </source>
</evidence>
<dbReference type="Pfam" id="PF01344">
    <property type="entry name" value="Kelch_1"/>
    <property type="match status" value="1"/>
</dbReference>